<evidence type="ECO:0000256" key="1">
    <source>
        <dbReference type="SAM" id="Phobius"/>
    </source>
</evidence>
<organism evidence="3 4">
    <name type="scientific">Amnibacterium kyonggiense</name>
    <dbReference type="NCBI Taxonomy" id="595671"/>
    <lineage>
        <taxon>Bacteria</taxon>
        <taxon>Bacillati</taxon>
        <taxon>Actinomycetota</taxon>
        <taxon>Actinomycetes</taxon>
        <taxon>Micrococcales</taxon>
        <taxon>Microbacteriaceae</taxon>
        <taxon>Amnibacterium</taxon>
    </lineage>
</organism>
<reference evidence="3 4" key="1">
    <citation type="submission" date="2019-03" db="EMBL/GenBank/DDBJ databases">
        <title>Genomic Encyclopedia of Archaeal and Bacterial Type Strains, Phase II (KMG-II): from individual species to whole genera.</title>
        <authorList>
            <person name="Goeker M."/>
        </authorList>
    </citation>
    <scope>NUCLEOTIDE SEQUENCE [LARGE SCALE GENOMIC DNA]</scope>
    <source>
        <strain evidence="3 4">DSM 24782</strain>
    </source>
</reference>
<dbReference type="Pfam" id="PF01381">
    <property type="entry name" value="HTH_3"/>
    <property type="match status" value="1"/>
</dbReference>
<keyword evidence="1" id="KW-1133">Transmembrane helix</keyword>
<keyword evidence="1" id="KW-0472">Membrane</keyword>
<dbReference type="InterPro" id="IPR010982">
    <property type="entry name" value="Lambda_DNA-bd_dom_sf"/>
</dbReference>
<dbReference type="AlphaFoldDB" id="A0A4R7FM88"/>
<keyword evidence="1" id="KW-0812">Transmembrane</keyword>
<dbReference type="PROSITE" id="PS50943">
    <property type="entry name" value="HTH_CROC1"/>
    <property type="match status" value="1"/>
</dbReference>
<dbReference type="Gene3D" id="1.10.260.40">
    <property type="entry name" value="lambda repressor-like DNA-binding domains"/>
    <property type="match status" value="1"/>
</dbReference>
<dbReference type="CDD" id="cd00093">
    <property type="entry name" value="HTH_XRE"/>
    <property type="match status" value="1"/>
</dbReference>
<keyword evidence="4" id="KW-1185">Reference proteome</keyword>
<dbReference type="InterPro" id="IPR001387">
    <property type="entry name" value="Cro/C1-type_HTH"/>
</dbReference>
<dbReference type="Proteomes" id="UP000295344">
    <property type="component" value="Unassembled WGS sequence"/>
</dbReference>
<proteinExistence type="predicted"/>
<accession>A0A4R7FM88</accession>
<dbReference type="SMART" id="SM00530">
    <property type="entry name" value="HTH_XRE"/>
    <property type="match status" value="1"/>
</dbReference>
<dbReference type="RefSeq" id="WP_162850847.1">
    <property type="nucleotide sequence ID" value="NZ_BAAARP010000004.1"/>
</dbReference>
<evidence type="ECO:0000313" key="4">
    <source>
        <dbReference type="Proteomes" id="UP000295344"/>
    </source>
</evidence>
<protein>
    <submittedName>
        <fullName evidence="3">Transcriptional regulator with XRE-family HTH domain</fullName>
    </submittedName>
</protein>
<gene>
    <name evidence="3" type="ORF">CLV52_2526</name>
</gene>
<dbReference type="SUPFAM" id="SSF47413">
    <property type="entry name" value="lambda repressor-like DNA-binding domains"/>
    <property type="match status" value="1"/>
</dbReference>
<sequence>MRIAALRRERGWTQEHLASVSGVGVRTVQRLEAGEDGSLETLRRVAAALEVPVPELFAASASPGDSGEIEATTVPVGPAEVTASARAERRGSPRGAARIAVLIGVLALAGSLAGAAVGAVRPAGFEASVQLYASSDGGASVYLLSEATYAQEAARSYAALVEEPVVLNRAAARLGQDGRDLPGSVVARVEPGTVVLAVTARGSTPLSAERRVDAVVQSLIEVVGLVTPEGPNERVRLRQIDGPRISTDSGWFVGIASLGGIGLGGGLLVGLIVALIRRRPLDPPGAVGRLAIP</sequence>
<feature type="transmembrane region" description="Helical" evidence="1">
    <location>
        <begin position="99"/>
        <end position="120"/>
    </location>
</feature>
<comment type="caution">
    <text evidence="3">The sequence shown here is derived from an EMBL/GenBank/DDBJ whole genome shotgun (WGS) entry which is preliminary data.</text>
</comment>
<dbReference type="EMBL" id="SOAM01000002">
    <property type="protein sequence ID" value="TDS77571.1"/>
    <property type="molecule type" value="Genomic_DNA"/>
</dbReference>
<feature type="domain" description="HTH cro/C1-type" evidence="2">
    <location>
        <begin position="3"/>
        <end position="56"/>
    </location>
</feature>
<evidence type="ECO:0000259" key="2">
    <source>
        <dbReference type="PROSITE" id="PS50943"/>
    </source>
</evidence>
<dbReference type="GO" id="GO:0003677">
    <property type="term" value="F:DNA binding"/>
    <property type="evidence" value="ECO:0007669"/>
    <property type="project" value="InterPro"/>
</dbReference>
<evidence type="ECO:0000313" key="3">
    <source>
        <dbReference type="EMBL" id="TDS77571.1"/>
    </source>
</evidence>
<name>A0A4R7FM88_9MICO</name>
<feature type="transmembrane region" description="Helical" evidence="1">
    <location>
        <begin position="251"/>
        <end position="276"/>
    </location>
</feature>